<keyword evidence="3" id="KW-0436">Ligase</keyword>
<feature type="domain" description="AMP-binding enzyme C-terminal" evidence="2">
    <location>
        <begin position="483"/>
        <end position="558"/>
    </location>
</feature>
<evidence type="ECO:0000259" key="1">
    <source>
        <dbReference type="Pfam" id="PF00501"/>
    </source>
</evidence>
<dbReference type="Gene3D" id="3.30.300.30">
    <property type="match status" value="1"/>
</dbReference>
<dbReference type="Pfam" id="PF00501">
    <property type="entry name" value="AMP-binding"/>
    <property type="match status" value="1"/>
</dbReference>
<name>A0A5E4RPY0_9BURK</name>
<dbReference type="GO" id="GO:0006631">
    <property type="term" value="P:fatty acid metabolic process"/>
    <property type="evidence" value="ECO:0007669"/>
    <property type="project" value="TreeGrafter"/>
</dbReference>
<dbReference type="GO" id="GO:0031956">
    <property type="term" value="F:medium-chain fatty acid-CoA ligase activity"/>
    <property type="evidence" value="ECO:0007669"/>
    <property type="project" value="TreeGrafter"/>
</dbReference>
<dbReference type="OrthoDB" id="9766486at2"/>
<reference evidence="3 4" key="1">
    <citation type="submission" date="2019-08" db="EMBL/GenBank/DDBJ databases">
        <authorList>
            <person name="Peeters C."/>
        </authorList>
    </citation>
    <scope>NUCLEOTIDE SEQUENCE [LARGE SCALE GENOMIC DNA]</scope>
    <source>
        <strain evidence="3 4">LMG 30175</strain>
    </source>
</reference>
<dbReference type="SUPFAM" id="SSF56801">
    <property type="entry name" value="Acetyl-CoA synthetase-like"/>
    <property type="match status" value="1"/>
</dbReference>
<dbReference type="InterPro" id="IPR000873">
    <property type="entry name" value="AMP-dep_synth/lig_dom"/>
</dbReference>
<evidence type="ECO:0000313" key="4">
    <source>
        <dbReference type="Proteomes" id="UP000414233"/>
    </source>
</evidence>
<keyword evidence="4" id="KW-1185">Reference proteome</keyword>
<gene>
    <name evidence="3" type="ORF">PTE30175_00252</name>
</gene>
<evidence type="ECO:0000313" key="3">
    <source>
        <dbReference type="EMBL" id="VVD64119.1"/>
    </source>
</evidence>
<dbReference type="PANTHER" id="PTHR43201:SF32">
    <property type="entry name" value="2-SUCCINYLBENZOATE--COA LIGASE, CHLOROPLASTIC_PEROXISOMAL"/>
    <property type="match status" value="1"/>
</dbReference>
<organism evidence="3 4">
    <name type="scientific">Pandoraea terrae</name>
    <dbReference type="NCBI Taxonomy" id="1537710"/>
    <lineage>
        <taxon>Bacteria</taxon>
        <taxon>Pseudomonadati</taxon>
        <taxon>Pseudomonadota</taxon>
        <taxon>Betaproteobacteria</taxon>
        <taxon>Burkholderiales</taxon>
        <taxon>Burkholderiaceae</taxon>
        <taxon>Pandoraea</taxon>
    </lineage>
</organism>
<dbReference type="AlphaFoldDB" id="A0A5E4RPY0"/>
<dbReference type="Proteomes" id="UP000414233">
    <property type="component" value="Unassembled WGS sequence"/>
</dbReference>
<dbReference type="Pfam" id="PF13193">
    <property type="entry name" value="AMP-binding_C"/>
    <property type="match status" value="1"/>
</dbReference>
<dbReference type="RefSeq" id="WP_150695232.1">
    <property type="nucleotide sequence ID" value="NZ_CABPRZ010000001.1"/>
</dbReference>
<proteinExistence type="predicted"/>
<sequence>MTSTEYHAGFDDAISVLTAPGAPFEMRTVEVQGHPCRVFCNGPQNLCDIYRLASTHAQRTLTVIDDQLMSYAEVFGKAAALGQFLTEKIGKPNVHGNRIAIVMSNRPEWMISFIAVTAIGATAVLVNSRGTMAEVEAALDETDSVMVIADERRAHLLAAGDKSCPMIVVSNGETDSTARLGNFSFTEVTHGWARATLEPVSVQPDDEAIVMFTSGTTGKSKAALFSHRSVLTGLAHIQLSGALVRPHIVALRGVDAFGAAEAHQPASLLAFPLFRVSGCYAVFLTSLMRGGKIVILPKWDAAVALTLIAQEHIASFSGAPAMYWDMLRLDRSGRRFNSLLSVGVGGQALAPALYKEIATAFPLAVLGVGYGMTECGGTVCAIAGEELDSHVTASGRVFPSVDIRIVNEEDVEVPLGEPGEILVRGAMLMREYCKQAHATAEVLQEGWLRTGDIGRLDAEGYLHVVDRKKYIVISGGENISCNEVEAAVMEHGCVAQTAAFGVPDDRLGEQIVVAVVLIEGKALSEHALKQHLGERLAAYKVPRRVVFLASLPVNSTQKVMRHELRRQILAQVDGATGTV</sequence>
<protein>
    <submittedName>
        <fullName evidence="3">Fatty acid--CoA ligase</fullName>
    </submittedName>
</protein>
<dbReference type="InterPro" id="IPR020845">
    <property type="entry name" value="AMP-binding_CS"/>
</dbReference>
<dbReference type="Gene3D" id="3.40.50.12780">
    <property type="entry name" value="N-terminal domain of ligase-like"/>
    <property type="match status" value="1"/>
</dbReference>
<dbReference type="InterPro" id="IPR042099">
    <property type="entry name" value="ANL_N_sf"/>
</dbReference>
<dbReference type="InterPro" id="IPR045851">
    <property type="entry name" value="AMP-bd_C_sf"/>
</dbReference>
<dbReference type="PANTHER" id="PTHR43201">
    <property type="entry name" value="ACYL-COA SYNTHETASE"/>
    <property type="match status" value="1"/>
</dbReference>
<evidence type="ECO:0000259" key="2">
    <source>
        <dbReference type="Pfam" id="PF13193"/>
    </source>
</evidence>
<accession>A0A5E4RPY0</accession>
<feature type="domain" description="AMP-dependent synthetase/ligase" evidence="1">
    <location>
        <begin position="53"/>
        <end position="432"/>
    </location>
</feature>
<dbReference type="PROSITE" id="PS00455">
    <property type="entry name" value="AMP_BINDING"/>
    <property type="match status" value="1"/>
</dbReference>
<dbReference type="InterPro" id="IPR025110">
    <property type="entry name" value="AMP-bd_C"/>
</dbReference>
<dbReference type="EMBL" id="CABPRZ010000001">
    <property type="protein sequence ID" value="VVD64119.1"/>
    <property type="molecule type" value="Genomic_DNA"/>
</dbReference>